<dbReference type="EMBL" id="KN880813">
    <property type="protein sequence ID" value="KIY62193.1"/>
    <property type="molecule type" value="Genomic_DNA"/>
</dbReference>
<proteinExistence type="predicted"/>
<keyword evidence="3" id="KW-1185">Reference proteome</keyword>
<gene>
    <name evidence="2" type="ORF">CYLTODRAFT_447344</name>
</gene>
<name>A0A0D7AV07_9AGAR</name>
<dbReference type="SUPFAM" id="SSF50494">
    <property type="entry name" value="Trypsin-like serine proteases"/>
    <property type="match status" value="1"/>
</dbReference>
<evidence type="ECO:0008006" key="4">
    <source>
        <dbReference type="Google" id="ProtNLM"/>
    </source>
</evidence>
<protein>
    <recommendedName>
        <fullName evidence="4">Peptidase S1 domain-containing protein</fullName>
    </recommendedName>
</protein>
<keyword evidence="1" id="KW-0175">Coiled coil</keyword>
<feature type="coiled-coil region" evidence="1">
    <location>
        <begin position="281"/>
        <end position="315"/>
    </location>
</feature>
<dbReference type="Gene3D" id="2.40.10.10">
    <property type="entry name" value="Trypsin-like serine proteases"/>
    <property type="match status" value="1"/>
</dbReference>
<dbReference type="InterPro" id="IPR043504">
    <property type="entry name" value="Peptidase_S1_PA_chymotrypsin"/>
</dbReference>
<sequence>MSSQSMPSAAVTAMFFATPSSSPSPSPIPSEAEITFYYSGISPSPPRRGLIYRTSASARPFVLPRGPEAQRRLKYAVGVHGHAQLNAVWNEKEGVGWKVRDALEDARVGWTSIDLVRFLLQDPEYDGNEDEDREEPLRVVLWIGIRPGSLSASSASLVASAILGILRKARVDDVEVEFRESLFRRGIRGPLTTAFGVGIAPVDKPDRERTIGLYFEDADRLMGLTCRHVLDTTSVEGVSVQLLGTAAFDRLLESIRLSIKGHRINVEICQRTINRTRRTLHSCDEDDVADAKRQLKKAQERMEESNEDIDALEIFYASVEKDWASAENRVIETVFHTPPIAYSHSFMRDWAAIEINASKFGNAFKGAFIALGTKFSSVDLILKLGPNFTYPPNGLLPLHGILSFPGPSFEQDERLIVLKNGYTTGLTFGCACNLVSLVRDPDTGTTSTVCAVFNGPRHLNNPGSDRTGKGDCPAFAAPGDSGSAVVDAQGRILGILVGCAASDDKADVSYVLPMEQVWEDVKSVFPNARLSMNIST</sequence>
<dbReference type="InterPro" id="IPR009003">
    <property type="entry name" value="Peptidase_S1_PA"/>
</dbReference>
<accession>A0A0D7AV07</accession>
<reference evidence="2 3" key="1">
    <citation type="journal article" date="2015" name="Fungal Genet. Biol.">
        <title>Evolution of novel wood decay mechanisms in Agaricales revealed by the genome sequences of Fistulina hepatica and Cylindrobasidium torrendii.</title>
        <authorList>
            <person name="Floudas D."/>
            <person name="Held B.W."/>
            <person name="Riley R."/>
            <person name="Nagy L.G."/>
            <person name="Koehler G."/>
            <person name="Ransdell A.S."/>
            <person name="Younus H."/>
            <person name="Chow J."/>
            <person name="Chiniquy J."/>
            <person name="Lipzen A."/>
            <person name="Tritt A."/>
            <person name="Sun H."/>
            <person name="Haridas S."/>
            <person name="LaButti K."/>
            <person name="Ohm R.A."/>
            <person name="Kues U."/>
            <person name="Blanchette R.A."/>
            <person name="Grigoriev I.V."/>
            <person name="Minto R.E."/>
            <person name="Hibbett D.S."/>
        </authorList>
    </citation>
    <scope>NUCLEOTIDE SEQUENCE [LARGE SCALE GENOMIC DNA]</scope>
    <source>
        <strain evidence="2 3">FP15055 ss-10</strain>
    </source>
</reference>
<evidence type="ECO:0000313" key="2">
    <source>
        <dbReference type="EMBL" id="KIY62193.1"/>
    </source>
</evidence>
<evidence type="ECO:0000313" key="3">
    <source>
        <dbReference type="Proteomes" id="UP000054007"/>
    </source>
</evidence>
<dbReference type="Proteomes" id="UP000054007">
    <property type="component" value="Unassembled WGS sequence"/>
</dbReference>
<organism evidence="2 3">
    <name type="scientific">Cylindrobasidium torrendii FP15055 ss-10</name>
    <dbReference type="NCBI Taxonomy" id="1314674"/>
    <lineage>
        <taxon>Eukaryota</taxon>
        <taxon>Fungi</taxon>
        <taxon>Dikarya</taxon>
        <taxon>Basidiomycota</taxon>
        <taxon>Agaricomycotina</taxon>
        <taxon>Agaricomycetes</taxon>
        <taxon>Agaricomycetidae</taxon>
        <taxon>Agaricales</taxon>
        <taxon>Marasmiineae</taxon>
        <taxon>Physalacriaceae</taxon>
        <taxon>Cylindrobasidium</taxon>
    </lineage>
</organism>
<evidence type="ECO:0000256" key="1">
    <source>
        <dbReference type="SAM" id="Coils"/>
    </source>
</evidence>
<dbReference type="AlphaFoldDB" id="A0A0D7AV07"/>
<dbReference type="OrthoDB" id="5424209at2759"/>